<protein>
    <recommendedName>
        <fullName evidence="5">CENP-V/GFA domain-containing protein</fullName>
    </recommendedName>
</protein>
<dbReference type="PROSITE" id="PS51891">
    <property type="entry name" value="CENP_V_GFA"/>
    <property type="match status" value="1"/>
</dbReference>
<keyword evidence="2" id="KW-0479">Metal-binding</keyword>
<reference evidence="6 7" key="1">
    <citation type="submission" date="2014-03" db="EMBL/GenBank/DDBJ databases">
        <title>Complete genome sequence of Pseudomonas stutzeri 19SMN4.</title>
        <authorList>
            <person name="Brunet-Galmes I."/>
            <person name="Nogales B."/>
            <person name="Busquets A."/>
            <person name="Pena A."/>
            <person name="Gomila M."/>
            <person name="Garcia-Valdes E."/>
            <person name="Lalucat J."/>
            <person name="Bennasar A."/>
            <person name="Bosch R."/>
        </authorList>
    </citation>
    <scope>NUCLEOTIDE SEQUENCE [LARGE SCALE GENOMIC DNA]</scope>
    <source>
        <strain evidence="6 7">19SMN4</strain>
    </source>
</reference>
<dbReference type="EMBL" id="CP007509">
    <property type="protein sequence ID" value="AHY42580.1"/>
    <property type="molecule type" value="Genomic_DNA"/>
</dbReference>
<keyword evidence="3" id="KW-0862">Zinc</keyword>
<dbReference type="PANTHER" id="PTHR33337:SF40">
    <property type="entry name" value="CENP-V_GFA DOMAIN-CONTAINING PROTEIN-RELATED"/>
    <property type="match status" value="1"/>
</dbReference>
<dbReference type="InterPro" id="IPR006913">
    <property type="entry name" value="CENP-V/GFA"/>
</dbReference>
<gene>
    <name evidence="6" type="ORF">UIB01_08815</name>
</gene>
<dbReference type="Proteomes" id="UP000025238">
    <property type="component" value="Chromosome"/>
</dbReference>
<dbReference type="GO" id="GO:0016846">
    <property type="term" value="F:carbon-sulfur lyase activity"/>
    <property type="evidence" value="ECO:0007669"/>
    <property type="project" value="InterPro"/>
</dbReference>
<dbReference type="SUPFAM" id="SSF51316">
    <property type="entry name" value="Mss4-like"/>
    <property type="match status" value="1"/>
</dbReference>
<accession>A0A023WSD8</accession>
<feature type="domain" description="CENP-V/GFA" evidence="5">
    <location>
        <begin position="4"/>
        <end position="120"/>
    </location>
</feature>
<sequence>MQTHTGSCLCGVVRYRIDAPINELTHCHCKMCRKAHGAAFATYASVPLEAFHIMSGKDQLGVYHSSDHVTRTFCIRCGSNLQFVDNREHELGVAAGTLDSPLPEPPQSHIYVDSKADWYEIRDGLPQHNGDSPR</sequence>
<dbReference type="PANTHER" id="PTHR33337">
    <property type="entry name" value="GFA DOMAIN-CONTAINING PROTEIN"/>
    <property type="match status" value="1"/>
</dbReference>
<organism evidence="6 7">
    <name type="scientific">Stutzerimonas stutzeri</name>
    <name type="common">Pseudomonas stutzeri</name>
    <dbReference type="NCBI Taxonomy" id="316"/>
    <lineage>
        <taxon>Bacteria</taxon>
        <taxon>Pseudomonadati</taxon>
        <taxon>Pseudomonadota</taxon>
        <taxon>Gammaproteobacteria</taxon>
        <taxon>Pseudomonadales</taxon>
        <taxon>Pseudomonadaceae</taxon>
        <taxon>Stutzerimonas</taxon>
    </lineage>
</organism>
<dbReference type="OrthoDB" id="7765631at2"/>
<evidence type="ECO:0000313" key="7">
    <source>
        <dbReference type="Proteomes" id="UP000025238"/>
    </source>
</evidence>
<keyword evidence="4" id="KW-0456">Lyase</keyword>
<evidence type="ECO:0000313" key="6">
    <source>
        <dbReference type="EMBL" id="AHY42580.1"/>
    </source>
</evidence>
<evidence type="ECO:0000256" key="4">
    <source>
        <dbReference type="ARBA" id="ARBA00023239"/>
    </source>
</evidence>
<evidence type="ECO:0000256" key="1">
    <source>
        <dbReference type="ARBA" id="ARBA00005495"/>
    </source>
</evidence>
<dbReference type="Pfam" id="PF04828">
    <property type="entry name" value="GFA"/>
    <property type="match status" value="1"/>
</dbReference>
<evidence type="ECO:0000256" key="2">
    <source>
        <dbReference type="ARBA" id="ARBA00022723"/>
    </source>
</evidence>
<dbReference type="InterPro" id="IPR011057">
    <property type="entry name" value="Mss4-like_sf"/>
</dbReference>
<comment type="similarity">
    <text evidence="1">Belongs to the Gfa family.</text>
</comment>
<dbReference type="PATRIC" id="fig|316.97.peg.1768"/>
<dbReference type="GO" id="GO:0046872">
    <property type="term" value="F:metal ion binding"/>
    <property type="evidence" value="ECO:0007669"/>
    <property type="project" value="UniProtKB-KW"/>
</dbReference>
<dbReference type="KEGG" id="pstu:UIB01_08815"/>
<dbReference type="Gene3D" id="3.90.1590.10">
    <property type="entry name" value="glutathione-dependent formaldehyde- activating enzyme (gfa)"/>
    <property type="match status" value="1"/>
</dbReference>
<name>A0A023WSD8_STUST</name>
<proteinExistence type="inferred from homology"/>
<dbReference type="AlphaFoldDB" id="A0A023WSD8"/>
<evidence type="ECO:0000256" key="3">
    <source>
        <dbReference type="ARBA" id="ARBA00022833"/>
    </source>
</evidence>
<evidence type="ECO:0000259" key="5">
    <source>
        <dbReference type="PROSITE" id="PS51891"/>
    </source>
</evidence>